<dbReference type="OrthoDB" id="7208816at2"/>
<dbReference type="Pfam" id="PF07167">
    <property type="entry name" value="PhaC_N"/>
    <property type="match status" value="1"/>
</dbReference>
<gene>
    <name evidence="5" type="ORF">B0I00_0981</name>
</gene>
<dbReference type="InterPro" id="IPR029058">
    <property type="entry name" value="AB_hydrolase_fold"/>
</dbReference>
<dbReference type="PANTHER" id="PTHR36837:SF5">
    <property type="entry name" value="POLY-3-HYDROXYBUTYRATE SYNTHASE"/>
    <property type="match status" value="1"/>
</dbReference>
<feature type="domain" description="Poly-beta-hydroxybutyrate polymerase N-terminal" evidence="4">
    <location>
        <begin position="74"/>
        <end position="242"/>
    </location>
</feature>
<evidence type="ECO:0000259" key="4">
    <source>
        <dbReference type="Pfam" id="PF07167"/>
    </source>
</evidence>
<dbReference type="AlphaFoldDB" id="A0A2N0I3L6"/>
<evidence type="ECO:0000256" key="1">
    <source>
        <dbReference type="ARBA" id="ARBA00022679"/>
    </source>
</evidence>
<protein>
    <submittedName>
        <fullName evidence="5">Polyhydroxyalkanoate synthase</fullName>
    </submittedName>
</protein>
<dbReference type="InterPro" id="IPR010941">
    <property type="entry name" value="PhaC_N"/>
</dbReference>
<reference evidence="5 6" key="1">
    <citation type="submission" date="2017-11" db="EMBL/GenBank/DDBJ databases">
        <title>Genomic Encyclopedia of Type Strains, Phase III (KMG-III): the genomes of soil and plant-associated and newly described type strains.</title>
        <authorList>
            <person name="Whitman W."/>
        </authorList>
    </citation>
    <scope>NUCLEOTIDE SEQUENCE [LARGE SCALE GENOMIC DNA]</scope>
    <source>
        <strain evidence="5 6">CGMCC 1.12274</strain>
    </source>
</reference>
<name>A0A2N0I3L6_9SPHN</name>
<keyword evidence="6" id="KW-1185">Reference proteome</keyword>
<dbReference type="Proteomes" id="UP000232587">
    <property type="component" value="Unassembled WGS sequence"/>
</dbReference>
<dbReference type="SUPFAM" id="SSF53474">
    <property type="entry name" value="alpha/beta-Hydrolases"/>
    <property type="match status" value="1"/>
</dbReference>
<keyword evidence="2" id="KW-0012">Acyltransferase</keyword>
<comment type="caution">
    <text evidence="5">The sequence shown here is derived from an EMBL/GenBank/DDBJ whole genome shotgun (WGS) entry which is preliminary data.</text>
</comment>
<accession>A0A2N0I3L6</accession>
<evidence type="ECO:0000256" key="2">
    <source>
        <dbReference type="ARBA" id="ARBA00023315"/>
    </source>
</evidence>
<dbReference type="InterPro" id="IPR000073">
    <property type="entry name" value="AB_hydrolase_1"/>
</dbReference>
<evidence type="ECO:0000313" key="5">
    <source>
        <dbReference type="EMBL" id="PKB25774.1"/>
    </source>
</evidence>
<keyword evidence="1" id="KW-0808">Transferase</keyword>
<dbReference type="EMBL" id="PHUF01000002">
    <property type="protein sequence ID" value="PKB25774.1"/>
    <property type="molecule type" value="Genomic_DNA"/>
</dbReference>
<evidence type="ECO:0000259" key="3">
    <source>
        <dbReference type="Pfam" id="PF00561"/>
    </source>
</evidence>
<proteinExistence type="predicted"/>
<dbReference type="InterPro" id="IPR051321">
    <property type="entry name" value="PHA/PHB_synthase"/>
</dbReference>
<dbReference type="PANTHER" id="PTHR36837">
    <property type="entry name" value="POLY(3-HYDROXYALKANOATE) POLYMERASE SUBUNIT PHAC"/>
    <property type="match status" value="1"/>
</dbReference>
<feature type="domain" description="AB hydrolase-1" evidence="3">
    <location>
        <begin position="246"/>
        <end position="488"/>
    </location>
</feature>
<dbReference type="GO" id="GO:0016746">
    <property type="term" value="F:acyltransferase activity"/>
    <property type="evidence" value="ECO:0007669"/>
    <property type="project" value="UniProtKB-KW"/>
</dbReference>
<dbReference type="Gene3D" id="3.40.50.1820">
    <property type="entry name" value="alpha/beta hydrolase"/>
    <property type="match status" value="1"/>
</dbReference>
<dbReference type="GO" id="GO:0042619">
    <property type="term" value="P:poly-hydroxybutyrate biosynthetic process"/>
    <property type="evidence" value="ECO:0007669"/>
    <property type="project" value="InterPro"/>
</dbReference>
<organism evidence="5 6">
    <name type="scientific">Novosphingobium kunmingense</name>
    <dbReference type="NCBI Taxonomy" id="1211806"/>
    <lineage>
        <taxon>Bacteria</taxon>
        <taxon>Pseudomonadati</taxon>
        <taxon>Pseudomonadota</taxon>
        <taxon>Alphaproteobacteria</taxon>
        <taxon>Sphingomonadales</taxon>
        <taxon>Sphingomonadaceae</taxon>
        <taxon>Novosphingobium</taxon>
    </lineage>
</organism>
<evidence type="ECO:0000313" key="6">
    <source>
        <dbReference type="Proteomes" id="UP000232587"/>
    </source>
</evidence>
<sequence>MAKDRSPWDNDAAQSTTALGPLVGLAREDFVGAVALLLRETASDPARTLRHMQSFNEDVVKIVSGKSDLAPDPKDKRFMDPAWRYNPFFRAGAQYYLAIQKGMKGWLEDLELDELERDRANFISTIIIDSLSPTNTLAGNPTAQKRVIDSGGLSLIKGLKNAYNDIVHNQGMVSQVDKSPFRLGENVATSKGSVVYRDAMFELIHYAPTTDEVYEIPQLTIPPQINKMYINDLSPEKSVVKWQVDNGIQCFVISWKNPTKDEGIWGMDDYIASCLKAVDIVCEITGAPKVNISSACSGGQTGAILASKMAAADDKRLGALTYMVTVLHPKQNDIEAGSLMTENGLELAKKRAAKAGVIKGNDLARGFAWLRPNDLIWNYVINNYLMGDDPPAFDVLFWNADATNLSATLMGDFLHLFETLAFTKRGEVTMAGHPIDLSKVQSDLFILGGTTDHITPWKACYRSTQLFGSKDVTFVLSQSGHMQAILNPPGNPKAKYYVSKRAGKPPADVDDWLKGAEEVAGSWWPFWMDWVQKRAGNKVPAPKSLGSKKHPPMDAAPGLYVLEPC</sequence>
<dbReference type="Pfam" id="PF00561">
    <property type="entry name" value="Abhydrolase_1"/>
    <property type="match status" value="1"/>
</dbReference>